<protein>
    <submittedName>
        <fullName evidence="2">Oidioi.mRNA.OKI2018_I69.chr1.g2802.t1.cds</fullName>
    </submittedName>
</protein>
<reference evidence="2 3" key="1">
    <citation type="submission" date="2021-04" db="EMBL/GenBank/DDBJ databases">
        <authorList>
            <person name="Bliznina A."/>
        </authorList>
    </citation>
    <scope>NUCLEOTIDE SEQUENCE [LARGE SCALE GENOMIC DNA]</scope>
</reference>
<name>A0ABN7T1C6_OIKDI</name>
<gene>
    <name evidence="2" type="ORF">OKIOD_LOCUS11567</name>
</gene>
<evidence type="ECO:0000256" key="1">
    <source>
        <dbReference type="SAM" id="Phobius"/>
    </source>
</evidence>
<dbReference type="Proteomes" id="UP001158576">
    <property type="component" value="Chromosome 1"/>
</dbReference>
<keyword evidence="1" id="KW-0812">Transmembrane</keyword>
<dbReference type="EMBL" id="OU015566">
    <property type="protein sequence ID" value="CAG5106347.1"/>
    <property type="molecule type" value="Genomic_DNA"/>
</dbReference>
<keyword evidence="3" id="KW-1185">Reference proteome</keyword>
<accession>A0ABN7T1C6</accession>
<keyword evidence="1" id="KW-0472">Membrane</keyword>
<evidence type="ECO:0000313" key="3">
    <source>
        <dbReference type="Proteomes" id="UP001158576"/>
    </source>
</evidence>
<keyword evidence="1" id="KW-1133">Transmembrane helix</keyword>
<proteinExistence type="predicted"/>
<organism evidence="2 3">
    <name type="scientific">Oikopleura dioica</name>
    <name type="common">Tunicate</name>
    <dbReference type="NCBI Taxonomy" id="34765"/>
    <lineage>
        <taxon>Eukaryota</taxon>
        <taxon>Metazoa</taxon>
        <taxon>Chordata</taxon>
        <taxon>Tunicata</taxon>
        <taxon>Appendicularia</taxon>
        <taxon>Copelata</taxon>
        <taxon>Oikopleuridae</taxon>
        <taxon>Oikopleura</taxon>
    </lineage>
</organism>
<evidence type="ECO:0000313" key="2">
    <source>
        <dbReference type="EMBL" id="CAG5106347.1"/>
    </source>
</evidence>
<feature type="transmembrane region" description="Helical" evidence="1">
    <location>
        <begin position="63"/>
        <end position="84"/>
    </location>
</feature>
<sequence length="166" mass="19562">MSDYNFRTSIALKPNKSFMELEEEKENFSRAMTNIITTDLEVLEPEEMERSESAIKWETRVEIFWSLLINGAIAVFLSLIIYIYSTREFEPIPPPHVEYTPRETIFLKCAIHVDRDFLEGIWNTTEEMPPTLHSDYRETLTLGAITVEQLITNYTCEYWPEHKVMT</sequence>